<reference evidence="1 2" key="2">
    <citation type="journal article" date="2014" name="Extremophiles">
        <title>Analysis of the complete genome of Fervidococcus fontis confirms the distinct phylogenetic position of the order Fervidicoccales and suggests its environmental function.</title>
        <authorList>
            <person name="Lebedinsky A.V."/>
            <person name="Mardanov A.V."/>
            <person name="Kublanov I.V."/>
            <person name="Gumerov V.M."/>
            <person name="Beletsky A.V."/>
            <person name="Perevalova A.A."/>
            <person name="Bidzhieva S.Kh."/>
            <person name="Bonch-Osmolovskaya E.A."/>
            <person name="Skryabin K.G."/>
            <person name="Ravin N.V."/>
        </authorList>
    </citation>
    <scope>NUCLEOTIDE SEQUENCE [LARGE SCALE GENOMIC DNA]</scope>
    <source>
        <strain evidence="2">DSM 19380 / VKM B-2539 / Kam940</strain>
    </source>
</reference>
<reference evidence="2" key="1">
    <citation type="submission" date="2012-03" db="EMBL/GenBank/DDBJ databases">
        <title>Fervidicoccus fontis complete genome analysis confirms its distinct phylogenetic position and predicts its environmental function.</title>
        <authorList>
            <person name="Lebedinsky A.V."/>
            <person name="Mardanov A.V."/>
            <person name="Gumerov V.M."/>
            <person name="Beletsky A.V."/>
            <person name="Kublanov I.V."/>
            <person name="Perevalova A.A."/>
            <person name="Bonch-Osmolovskaya E.A."/>
            <person name="Ravin N.V."/>
            <person name="Skryabin K.G."/>
        </authorList>
    </citation>
    <scope>NUCLEOTIDE SEQUENCE [LARGE SCALE GENOMIC DNA]</scope>
    <source>
        <strain evidence="2">DSM 19380 / VKM B-2539 / Kam940</strain>
    </source>
</reference>
<protein>
    <submittedName>
        <fullName evidence="1">Uncharacterized protein</fullName>
    </submittedName>
</protein>
<sequence>MTRVGGLEEVLEGTPATKCFFRPNNHVDLLDKTLALAGESPERVVEQSLETRGTVVKRLE</sequence>
<dbReference type="KEGG" id="ffo:FFONT_0648"/>
<dbReference type="InParanoid" id="I0A0Y1"/>
<dbReference type="HOGENOM" id="CLU_2930054_0_0_2"/>
<name>I0A0Y1_FERFK</name>
<dbReference type="STRING" id="1163730.FFONT_0648"/>
<organism evidence="1 2">
    <name type="scientific">Fervidicoccus fontis (strain DSM 19380 / JCM 18336 / VKM B-2539 / Kam940)</name>
    <dbReference type="NCBI Taxonomy" id="1163730"/>
    <lineage>
        <taxon>Archaea</taxon>
        <taxon>Thermoproteota</taxon>
        <taxon>Thermoprotei</taxon>
        <taxon>Fervidicoccales</taxon>
        <taxon>Fervidicoccaceae</taxon>
        <taxon>Fervidicoccus</taxon>
    </lineage>
</organism>
<dbReference type="Proteomes" id="UP000007391">
    <property type="component" value="Chromosome"/>
</dbReference>
<dbReference type="eggNOG" id="arCOG01418">
    <property type="taxonomic scope" value="Archaea"/>
</dbReference>
<evidence type="ECO:0000313" key="1">
    <source>
        <dbReference type="EMBL" id="AFH42638.1"/>
    </source>
</evidence>
<dbReference type="AlphaFoldDB" id="I0A0Y1"/>
<proteinExistence type="predicted"/>
<gene>
    <name evidence="1" type="ordered locus">FFONT_0648</name>
</gene>
<accession>I0A0Y1</accession>
<keyword evidence="2" id="KW-1185">Reference proteome</keyword>
<dbReference type="EMBL" id="CP003423">
    <property type="protein sequence ID" value="AFH42638.1"/>
    <property type="molecule type" value="Genomic_DNA"/>
</dbReference>
<evidence type="ECO:0000313" key="2">
    <source>
        <dbReference type="Proteomes" id="UP000007391"/>
    </source>
</evidence>